<dbReference type="Gene3D" id="1.25.40.20">
    <property type="entry name" value="Ankyrin repeat-containing domain"/>
    <property type="match status" value="1"/>
</dbReference>
<protein>
    <recommendedName>
        <fullName evidence="3">Ankyrin repeat protein</fullName>
    </recommendedName>
</protein>
<sequence length="846" mass="93985">MADPFSTAAAAISLVDVALKSAREIHSLIPSLRDAPKSLCWAFEVVCEVQILLQDFQNLVDAYRSSSMPHVSPQSLSSILRLVQSISEDLITLRAEAEEPIFNTDSRRRRILKSLRLHKKESSINKTCSRIERNVKFTHASLSALGRNNDLFQIGQLRTANENTKLVIHGQTQLRGDTLDIMHRNSAVSQQILTGQHHTHVEMLEGHAQLHADILAVQNNQLQNLPPILLHEGSAADAAATLSLVHRLLPSVLERAPLPGTTMADLTWMENELRNNLSGVHLLAASELKQGLSLVPYGTRRTTQPIALQILNHWRSQSSSVMQRGQGHLRKQKLESPQNEEMEIVVQSPEGNLFVWVSDGCEITVNDFSTSFKGFRVMFMPNQTHGLPGLSASFVEASGNGLKVSSSIRTFGIVPAGCAIIKKIWGGDTDEVRAILQRGECSAADRDKHGWSLLGVAVYKRRYDICYLLIRYGADPLDCTPKGDTALDIFIGHWDLADEDVHFEDYIRLFATSGCFECDQMNELFNSLAEPLGFFPSPPQFGVVSNLEKPMANPNRFQFLLNHILDIQEVGTYGQTLLIECADTHFSNMVPLGRLMLQAGVDVRSFSRHGQGVLHHYLHRLSCCGFSTLRGQFAEDMVLFLQELLSRGASPRDAGVTSPTETALTPAAWVVWCQALDRSGIDIEDLLRAEDELNGLQPPSAEDVEELVGDIAGPNLVAPELLSDERPQGTCLRCEAGLQPVYYRPPFDSMFGLLIESFHSHETRTRHRNGLPCSNLFGVDSCVYGDHDEGGGAILYTTQLSERKWAAYRLWKDGWLATPEGAEFWATDVMTQEAFDSFHHLSAIRL</sequence>
<dbReference type="Proteomes" id="UP000183809">
    <property type="component" value="Unassembled WGS sequence"/>
</dbReference>
<proteinExistence type="predicted"/>
<comment type="caution">
    <text evidence="1">The sequence shown here is derived from an EMBL/GenBank/DDBJ whole genome shotgun (WGS) entry which is preliminary data.</text>
</comment>
<name>A0A1J9SJV5_9PEZI</name>
<gene>
    <name evidence="1" type="ORF">BKCO1_1000608</name>
</gene>
<evidence type="ECO:0000313" key="1">
    <source>
        <dbReference type="EMBL" id="OJD40623.1"/>
    </source>
</evidence>
<organism evidence="1 2">
    <name type="scientific">Diplodia corticola</name>
    <dbReference type="NCBI Taxonomy" id="236234"/>
    <lineage>
        <taxon>Eukaryota</taxon>
        <taxon>Fungi</taxon>
        <taxon>Dikarya</taxon>
        <taxon>Ascomycota</taxon>
        <taxon>Pezizomycotina</taxon>
        <taxon>Dothideomycetes</taxon>
        <taxon>Dothideomycetes incertae sedis</taxon>
        <taxon>Botryosphaeriales</taxon>
        <taxon>Botryosphaeriaceae</taxon>
        <taxon>Diplodia</taxon>
    </lineage>
</organism>
<keyword evidence="2" id="KW-1185">Reference proteome</keyword>
<dbReference type="STRING" id="236234.A0A1J9SJV5"/>
<dbReference type="AlphaFoldDB" id="A0A1J9SJV5"/>
<dbReference type="GeneID" id="31010283"/>
<dbReference type="EMBL" id="MNUE01000001">
    <property type="protein sequence ID" value="OJD40623.1"/>
    <property type="molecule type" value="Genomic_DNA"/>
</dbReference>
<accession>A0A1J9SJV5</accession>
<dbReference type="InterPro" id="IPR036770">
    <property type="entry name" value="Ankyrin_rpt-contain_sf"/>
</dbReference>
<reference evidence="1 2" key="1">
    <citation type="submission" date="2016-10" db="EMBL/GenBank/DDBJ databases">
        <title>Proteomics and genomics reveal pathogen-plant mechanisms compatible with a hemibiotrophic lifestyle of Diplodia corticola.</title>
        <authorList>
            <person name="Fernandes I."/>
            <person name="De Jonge R."/>
            <person name="Van De Peer Y."/>
            <person name="Devreese B."/>
            <person name="Alves A."/>
            <person name="Esteves A.C."/>
        </authorList>
    </citation>
    <scope>NUCLEOTIDE SEQUENCE [LARGE SCALE GENOMIC DNA]</scope>
    <source>
        <strain evidence="1 2">CBS 112549</strain>
    </source>
</reference>
<evidence type="ECO:0008006" key="3">
    <source>
        <dbReference type="Google" id="ProtNLM"/>
    </source>
</evidence>
<dbReference type="SUPFAM" id="SSF48403">
    <property type="entry name" value="Ankyrin repeat"/>
    <property type="match status" value="1"/>
</dbReference>
<dbReference type="OrthoDB" id="539213at2759"/>
<evidence type="ECO:0000313" key="2">
    <source>
        <dbReference type="Proteomes" id="UP000183809"/>
    </source>
</evidence>
<dbReference type="RefSeq" id="XP_020135466.1">
    <property type="nucleotide sequence ID" value="XM_020270024.1"/>
</dbReference>